<accession>A0A2M7BYS9</accession>
<gene>
    <name evidence="1" type="ORF">COS47_00475</name>
</gene>
<dbReference type="AlphaFoldDB" id="A0A2M7BYS9"/>
<name>A0A2M7BYS9_9BACT</name>
<dbReference type="Proteomes" id="UP000230324">
    <property type="component" value="Unassembled WGS sequence"/>
</dbReference>
<comment type="caution">
    <text evidence="1">The sequence shown here is derived from an EMBL/GenBank/DDBJ whole genome shotgun (WGS) entry which is preliminary data.</text>
</comment>
<proteinExistence type="predicted"/>
<reference evidence="2" key="1">
    <citation type="submission" date="2017-09" db="EMBL/GenBank/DDBJ databases">
        <title>Depth-based differentiation of microbial function through sediment-hosted aquifers and enrichment of novel symbionts in the deep terrestrial subsurface.</title>
        <authorList>
            <person name="Probst A.J."/>
            <person name="Ladd B."/>
            <person name="Jarett J.K."/>
            <person name="Geller-Mcgrath D.E."/>
            <person name="Sieber C.M.K."/>
            <person name="Emerson J.B."/>
            <person name="Anantharaman K."/>
            <person name="Thomas B.C."/>
            <person name="Malmstrom R."/>
            <person name="Stieglmeier M."/>
            <person name="Klingl A."/>
            <person name="Woyke T."/>
            <person name="Ryan C.M."/>
            <person name="Banfield J.F."/>
        </authorList>
    </citation>
    <scope>NUCLEOTIDE SEQUENCE [LARGE SCALE GENOMIC DNA]</scope>
</reference>
<evidence type="ECO:0000313" key="1">
    <source>
        <dbReference type="EMBL" id="PIV12826.1"/>
    </source>
</evidence>
<protein>
    <submittedName>
        <fullName evidence="1">Uncharacterized protein</fullName>
    </submittedName>
</protein>
<evidence type="ECO:0000313" key="2">
    <source>
        <dbReference type="Proteomes" id="UP000230324"/>
    </source>
</evidence>
<dbReference type="EMBL" id="PEUV01000009">
    <property type="protein sequence ID" value="PIV12826.1"/>
    <property type="molecule type" value="Genomic_DNA"/>
</dbReference>
<sequence>MNKEKILEKIKKIYELLKSVLIDLEYIPEKKVGKKQKVIKSRKWKKRGIMDKLNNLIKGGFFNQPKTIVNLKNRLHKSGLIVKSTDLSAPLLKLIKKEILNRDKKIINKKEVWIYKKK</sequence>
<organism evidence="1 2">
    <name type="scientific">Candidatus Nealsonbacteria bacterium CG03_land_8_20_14_0_80_36_12</name>
    <dbReference type="NCBI Taxonomy" id="1974701"/>
    <lineage>
        <taxon>Bacteria</taxon>
        <taxon>Candidatus Nealsoniibacteriota</taxon>
    </lineage>
</organism>